<dbReference type="Proteomes" id="UP000078542">
    <property type="component" value="Unassembled WGS sequence"/>
</dbReference>
<evidence type="ECO:0000313" key="2">
    <source>
        <dbReference type="Proteomes" id="UP000078542"/>
    </source>
</evidence>
<gene>
    <name evidence="1" type="ORF">ALC62_02389</name>
</gene>
<accession>A0A195D1E2</accession>
<reference evidence="1 2" key="1">
    <citation type="submission" date="2016-03" db="EMBL/GenBank/DDBJ databases">
        <title>Cyphomyrmex costatus WGS genome.</title>
        <authorList>
            <person name="Nygaard S."/>
            <person name="Hu H."/>
            <person name="Boomsma J."/>
            <person name="Zhang G."/>
        </authorList>
    </citation>
    <scope>NUCLEOTIDE SEQUENCE [LARGE SCALE GENOMIC DNA]</scope>
    <source>
        <strain evidence="1">MS0001</strain>
        <tissue evidence="1">Whole body</tissue>
    </source>
</reference>
<sequence>MSQARELTSSSSAAMFTPIADEVFNKNVESPLCLPEERWSSLRSKDSSRFWKRLFHERAIFFFKRRSIYAFAIMAIKLPKF</sequence>
<organism evidence="1 2">
    <name type="scientific">Cyphomyrmex costatus</name>
    <dbReference type="NCBI Taxonomy" id="456900"/>
    <lineage>
        <taxon>Eukaryota</taxon>
        <taxon>Metazoa</taxon>
        <taxon>Ecdysozoa</taxon>
        <taxon>Arthropoda</taxon>
        <taxon>Hexapoda</taxon>
        <taxon>Insecta</taxon>
        <taxon>Pterygota</taxon>
        <taxon>Neoptera</taxon>
        <taxon>Endopterygota</taxon>
        <taxon>Hymenoptera</taxon>
        <taxon>Apocrita</taxon>
        <taxon>Aculeata</taxon>
        <taxon>Formicoidea</taxon>
        <taxon>Formicidae</taxon>
        <taxon>Myrmicinae</taxon>
        <taxon>Cyphomyrmex</taxon>
    </lineage>
</organism>
<protein>
    <submittedName>
        <fullName evidence="1">Uncharacterized protein</fullName>
    </submittedName>
</protein>
<dbReference type="AlphaFoldDB" id="A0A195D1E2"/>
<proteinExistence type="predicted"/>
<keyword evidence="2" id="KW-1185">Reference proteome</keyword>
<evidence type="ECO:0000313" key="1">
    <source>
        <dbReference type="EMBL" id="KYN06730.1"/>
    </source>
</evidence>
<dbReference type="EMBL" id="KQ976973">
    <property type="protein sequence ID" value="KYN06730.1"/>
    <property type="molecule type" value="Genomic_DNA"/>
</dbReference>
<name>A0A195D1E2_9HYME</name>